<gene>
    <name evidence="2" type="ORF">PFISCL1PPCAC_21324</name>
</gene>
<feature type="non-terminal residue" evidence="2">
    <location>
        <position position="1"/>
    </location>
</feature>
<feature type="region of interest" description="Disordered" evidence="1">
    <location>
        <begin position="228"/>
        <end position="258"/>
    </location>
</feature>
<evidence type="ECO:0000313" key="3">
    <source>
        <dbReference type="Proteomes" id="UP001432322"/>
    </source>
</evidence>
<dbReference type="EMBL" id="BTSY01000005">
    <property type="protein sequence ID" value="GMT30027.1"/>
    <property type="molecule type" value="Genomic_DNA"/>
</dbReference>
<dbReference type="Proteomes" id="UP001432322">
    <property type="component" value="Unassembled WGS sequence"/>
</dbReference>
<feature type="non-terminal residue" evidence="2">
    <location>
        <position position="258"/>
    </location>
</feature>
<evidence type="ECO:0000256" key="1">
    <source>
        <dbReference type="SAM" id="MobiDB-lite"/>
    </source>
</evidence>
<dbReference type="AlphaFoldDB" id="A0AAV5WJG9"/>
<comment type="caution">
    <text evidence="2">The sequence shown here is derived from an EMBL/GenBank/DDBJ whole genome shotgun (WGS) entry which is preliminary data.</text>
</comment>
<protein>
    <submittedName>
        <fullName evidence="2">Uncharacterized protein</fullName>
    </submittedName>
</protein>
<sequence length="258" mass="28113">IKNQRPTDSWNRPVAGSIKPLAAPAAAPVAAAAAYCRPHGFVGEPPKAPAATAAASFNGFNSGAGLKGGTNAATTFKGFGAGKPATRAAAAAPAARPSQQQTRPDDDKDYSPEAIESRSSQRVQYSDRRQQRKTRGIPESDCPCRRSFVPEQTRWHAQGIRAGEVCRERITSNEKADQTVKELNGTGLYGEKITVARSKYWFKRPAKKTINSAPRSITSLQESMTNLNMKNKWEENNENEDDDDEIDEGDIDSEECEE</sequence>
<proteinExistence type="predicted"/>
<accession>A0AAV5WJG9</accession>
<keyword evidence="3" id="KW-1185">Reference proteome</keyword>
<organism evidence="2 3">
    <name type="scientific">Pristionchus fissidentatus</name>
    <dbReference type="NCBI Taxonomy" id="1538716"/>
    <lineage>
        <taxon>Eukaryota</taxon>
        <taxon>Metazoa</taxon>
        <taxon>Ecdysozoa</taxon>
        <taxon>Nematoda</taxon>
        <taxon>Chromadorea</taxon>
        <taxon>Rhabditida</taxon>
        <taxon>Rhabditina</taxon>
        <taxon>Diplogasteromorpha</taxon>
        <taxon>Diplogasteroidea</taxon>
        <taxon>Neodiplogasteridae</taxon>
        <taxon>Pristionchus</taxon>
    </lineage>
</organism>
<reference evidence="2" key="1">
    <citation type="submission" date="2023-10" db="EMBL/GenBank/DDBJ databases">
        <title>Genome assembly of Pristionchus species.</title>
        <authorList>
            <person name="Yoshida K."/>
            <person name="Sommer R.J."/>
        </authorList>
    </citation>
    <scope>NUCLEOTIDE SEQUENCE</scope>
    <source>
        <strain evidence="2">RS5133</strain>
    </source>
</reference>
<feature type="compositionally biased region" description="Acidic residues" evidence="1">
    <location>
        <begin position="236"/>
        <end position="258"/>
    </location>
</feature>
<evidence type="ECO:0000313" key="2">
    <source>
        <dbReference type="EMBL" id="GMT30027.1"/>
    </source>
</evidence>
<feature type="compositionally biased region" description="Low complexity" evidence="1">
    <location>
        <begin position="84"/>
        <end position="102"/>
    </location>
</feature>
<feature type="region of interest" description="Disordered" evidence="1">
    <location>
        <begin position="84"/>
        <end position="145"/>
    </location>
</feature>
<name>A0AAV5WJG9_9BILA</name>